<feature type="transmembrane region" description="Helical" evidence="1">
    <location>
        <begin position="93"/>
        <end position="115"/>
    </location>
</feature>
<keyword evidence="1" id="KW-1133">Transmembrane helix</keyword>
<protein>
    <submittedName>
        <fullName evidence="2">Uncharacterized protein</fullName>
    </submittedName>
</protein>
<accession>A0ABW6VIM6</accession>
<feature type="transmembrane region" description="Helical" evidence="1">
    <location>
        <begin position="29"/>
        <end position="50"/>
    </location>
</feature>
<evidence type="ECO:0000256" key="1">
    <source>
        <dbReference type="SAM" id="Phobius"/>
    </source>
</evidence>
<gene>
    <name evidence="2" type="ORF">ACFY05_41010</name>
</gene>
<keyword evidence="1" id="KW-0812">Transmembrane</keyword>
<proteinExistence type="predicted"/>
<dbReference type="EMBL" id="JBIAXI010000045">
    <property type="protein sequence ID" value="MFF4779216.1"/>
    <property type="molecule type" value="Genomic_DNA"/>
</dbReference>
<name>A0ABW6VIM6_MICFU</name>
<comment type="caution">
    <text evidence="2">The sequence shown here is derived from an EMBL/GenBank/DDBJ whole genome shotgun (WGS) entry which is preliminary data.</text>
</comment>
<feature type="transmembrane region" description="Helical" evidence="1">
    <location>
        <begin position="56"/>
        <end position="73"/>
    </location>
</feature>
<feature type="transmembrane region" description="Helical" evidence="1">
    <location>
        <begin position="121"/>
        <end position="142"/>
    </location>
</feature>
<dbReference type="Proteomes" id="UP001602119">
    <property type="component" value="Unassembled WGS sequence"/>
</dbReference>
<evidence type="ECO:0000313" key="3">
    <source>
        <dbReference type="Proteomes" id="UP001602119"/>
    </source>
</evidence>
<organism evidence="2 3">
    <name type="scientific">Microtetraspora fusca</name>
    <dbReference type="NCBI Taxonomy" id="1997"/>
    <lineage>
        <taxon>Bacteria</taxon>
        <taxon>Bacillati</taxon>
        <taxon>Actinomycetota</taxon>
        <taxon>Actinomycetes</taxon>
        <taxon>Streptosporangiales</taxon>
        <taxon>Streptosporangiaceae</taxon>
        <taxon>Microtetraspora</taxon>
    </lineage>
</organism>
<reference evidence="2 3" key="1">
    <citation type="submission" date="2024-10" db="EMBL/GenBank/DDBJ databases">
        <title>The Natural Products Discovery Center: Release of the First 8490 Sequenced Strains for Exploring Actinobacteria Biosynthetic Diversity.</title>
        <authorList>
            <person name="Kalkreuter E."/>
            <person name="Kautsar S.A."/>
            <person name="Yang D."/>
            <person name="Bader C.D."/>
            <person name="Teijaro C.N."/>
            <person name="Fluegel L."/>
            <person name="Davis C.M."/>
            <person name="Simpson J.R."/>
            <person name="Lauterbach L."/>
            <person name="Steele A.D."/>
            <person name="Gui C."/>
            <person name="Meng S."/>
            <person name="Li G."/>
            <person name="Viehrig K."/>
            <person name="Ye F."/>
            <person name="Su P."/>
            <person name="Kiefer A.F."/>
            <person name="Nichols A."/>
            <person name="Cepeda A.J."/>
            <person name="Yan W."/>
            <person name="Fan B."/>
            <person name="Jiang Y."/>
            <person name="Adhikari A."/>
            <person name="Zheng C.-J."/>
            <person name="Schuster L."/>
            <person name="Cowan T.M."/>
            <person name="Smanski M.J."/>
            <person name="Chevrette M.G."/>
            <person name="De Carvalho L.P.S."/>
            <person name="Shen B."/>
        </authorList>
    </citation>
    <scope>NUCLEOTIDE SEQUENCE [LARGE SCALE GENOMIC DNA]</scope>
    <source>
        <strain evidence="2 3">NPDC001281</strain>
    </source>
</reference>
<evidence type="ECO:0000313" key="2">
    <source>
        <dbReference type="EMBL" id="MFF4779216.1"/>
    </source>
</evidence>
<keyword evidence="1" id="KW-0472">Membrane</keyword>
<keyword evidence="3" id="KW-1185">Reference proteome</keyword>
<sequence>MANAGDITTATAHLGDAPTQEAFATVKKCITLFGTVSAIVLGTVAVMAFTGHEATSFMWIRGAIMLAVTPLIYRMAVRASEGSYKAFDRVRTLSTILPVAITGVDLIPGLCPAWYAVLQGLSALALIAVAFITCGSALRAAFPEKK</sequence>
<dbReference type="RefSeq" id="WP_084464950.1">
    <property type="nucleotide sequence ID" value="NZ_BBYK01000103.1"/>
</dbReference>